<dbReference type="Pfam" id="PF02687">
    <property type="entry name" value="FtsX"/>
    <property type="match status" value="1"/>
</dbReference>
<evidence type="ECO:0000313" key="10">
    <source>
        <dbReference type="EMBL" id="NEN23762.1"/>
    </source>
</evidence>
<dbReference type="RefSeq" id="WP_163285158.1">
    <property type="nucleotide sequence ID" value="NZ_JAAGVY010000015.1"/>
</dbReference>
<protein>
    <submittedName>
        <fullName evidence="10">ABC transporter permease</fullName>
    </submittedName>
</protein>
<keyword evidence="11" id="KW-1185">Reference proteome</keyword>
<dbReference type="PANTHER" id="PTHR30572">
    <property type="entry name" value="MEMBRANE COMPONENT OF TRANSPORTER-RELATED"/>
    <property type="match status" value="1"/>
</dbReference>
<dbReference type="EMBL" id="JAAGVY010000015">
    <property type="protein sequence ID" value="NEN23762.1"/>
    <property type="molecule type" value="Genomic_DNA"/>
</dbReference>
<comment type="similarity">
    <text evidence="6">Belongs to the ABC-4 integral membrane protein family.</text>
</comment>
<comment type="subcellular location">
    <subcellularLocation>
        <location evidence="1">Cell membrane</location>
        <topology evidence="1">Multi-pass membrane protein</topology>
    </subcellularLocation>
</comment>
<evidence type="ECO:0000256" key="5">
    <source>
        <dbReference type="ARBA" id="ARBA00023136"/>
    </source>
</evidence>
<evidence type="ECO:0000259" key="9">
    <source>
        <dbReference type="Pfam" id="PF12704"/>
    </source>
</evidence>
<dbReference type="InterPro" id="IPR025857">
    <property type="entry name" value="MacB_PCD"/>
</dbReference>
<dbReference type="GO" id="GO:0005886">
    <property type="term" value="C:plasma membrane"/>
    <property type="evidence" value="ECO:0007669"/>
    <property type="project" value="UniProtKB-SubCell"/>
</dbReference>
<feature type="transmembrane region" description="Helical" evidence="7">
    <location>
        <begin position="286"/>
        <end position="311"/>
    </location>
</feature>
<gene>
    <name evidence="10" type="ORF">G3O08_09640</name>
</gene>
<feature type="domain" description="MacB-like periplasmic core" evidence="9">
    <location>
        <begin position="21"/>
        <end position="235"/>
    </location>
</feature>
<sequence length="416" mass="46040">MFDRDKWAEVFQVLGKNPFRTAATAFGVMWGIMMLIVMMGSGNGLQNGVEANFNRVTNSMFLWSRSTTMPYKGFKRGRSIDLEMSDVEYLKSNVPDIDIISPRTQLGGYRGNNNVNRGVKTGAYTVFGDTPDYIKIEPRPITNGRFLNWGDLEAGRKVCVIGERVYAELFDKGEDPIGKYIEISGVNFQVVGVYKSTFTGERAEEDTKAIFTPISTFQKAFNWGTTVGWLSITTKQNKEVEVMGIEIVEKLKARHKVNPVDERAFGYFNMQEKFNQMTGIFTGIRALSWFVGILTLFAGIIGVSNIMLVIIKERTNELGVRKALGATPWNIISQILLESLFLTAIAGFLGVIVGVWLLEGVSAMLEGSSGAFRNPGVNFTVLFSALTVLIVCGGLAGMLPAIRAVRIKPVEALRTE</sequence>
<dbReference type="PANTHER" id="PTHR30572:SF4">
    <property type="entry name" value="ABC TRANSPORTER PERMEASE YTRF"/>
    <property type="match status" value="1"/>
</dbReference>
<dbReference type="Proteomes" id="UP000486602">
    <property type="component" value="Unassembled WGS sequence"/>
</dbReference>
<dbReference type="AlphaFoldDB" id="A0A7K3WSB6"/>
<keyword evidence="3 7" id="KW-0812">Transmembrane</keyword>
<keyword evidence="5 7" id="KW-0472">Membrane</keyword>
<evidence type="ECO:0000313" key="11">
    <source>
        <dbReference type="Proteomes" id="UP000486602"/>
    </source>
</evidence>
<feature type="transmembrane region" description="Helical" evidence="7">
    <location>
        <begin position="377"/>
        <end position="399"/>
    </location>
</feature>
<organism evidence="10 11">
    <name type="scientific">Cryomorpha ignava</name>
    <dbReference type="NCBI Taxonomy" id="101383"/>
    <lineage>
        <taxon>Bacteria</taxon>
        <taxon>Pseudomonadati</taxon>
        <taxon>Bacteroidota</taxon>
        <taxon>Flavobacteriia</taxon>
        <taxon>Flavobacteriales</taxon>
        <taxon>Cryomorphaceae</taxon>
        <taxon>Cryomorpha</taxon>
    </lineage>
</organism>
<keyword evidence="2" id="KW-1003">Cell membrane</keyword>
<evidence type="ECO:0000256" key="3">
    <source>
        <dbReference type="ARBA" id="ARBA00022692"/>
    </source>
</evidence>
<keyword evidence="4 7" id="KW-1133">Transmembrane helix</keyword>
<feature type="transmembrane region" description="Helical" evidence="7">
    <location>
        <begin position="331"/>
        <end position="357"/>
    </location>
</feature>
<evidence type="ECO:0000256" key="2">
    <source>
        <dbReference type="ARBA" id="ARBA00022475"/>
    </source>
</evidence>
<evidence type="ECO:0000256" key="7">
    <source>
        <dbReference type="SAM" id="Phobius"/>
    </source>
</evidence>
<dbReference type="InterPro" id="IPR003838">
    <property type="entry name" value="ABC3_permease_C"/>
</dbReference>
<accession>A0A7K3WSB6</accession>
<feature type="domain" description="ABC3 transporter permease C-terminal" evidence="8">
    <location>
        <begin position="290"/>
        <end position="409"/>
    </location>
</feature>
<reference evidence="10 11" key="1">
    <citation type="submission" date="2020-02" db="EMBL/GenBank/DDBJ databases">
        <title>Out from the shadows clarifying the taxonomy of the family Cryomorphaceae and related taxa by utilizing the GTDB taxonomic framework.</title>
        <authorList>
            <person name="Bowman J.P."/>
        </authorList>
    </citation>
    <scope>NUCLEOTIDE SEQUENCE [LARGE SCALE GENOMIC DNA]</scope>
    <source>
        <strain evidence="10 11">QSSC 1-22</strain>
    </source>
</reference>
<evidence type="ECO:0000256" key="6">
    <source>
        <dbReference type="ARBA" id="ARBA00038076"/>
    </source>
</evidence>
<proteinExistence type="inferred from homology"/>
<comment type="caution">
    <text evidence="10">The sequence shown here is derived from an EMBL/GenBank/DDBJ whole genome shotgun (WGS) entry which is preliminary data.</text>
</comment>
<evidence type="ECO:0000256" key="1">
    <source>
        <dbReference type="ARBA" id="ARBA00004651"/>
    </source>
</evidence>
<feature type="transmembrane region" description="Helical" evidence="7">
    <location>
        <begin position="21"/>
        <end position="40"/>
    </location>
</feature>
<evidence type="ECO:0000256" key="4">
    <source>
        <dbReference type="ARBA" id="ARBA00022989"/>
    </source>
</evidence>
<name>A0A7K3WSB6_9FLAO</name>
<dbReference type="InterPro" id="IPR050250">
    <property type="entry name" value="Macrolide_Exporter_MacB"/>
</dbReference>
<dbReference type="GO" id="GO:0022857">
    <property type="term" value="F:transmembrane transporter activity"/>
    <property type="evidence" value="ECO:0007669"/>
    <property type="project" value="TreeGrafter"/>
</dbReference>
<evidence type="ECO:0000259" key="8">
    <source>
        <dbReference type="Pfam" id="PF02687"/>
    </source>
</evidence>
<dbReference type="Pfam" id="PF12704">
    <property type="entry name" value="MacB_PCD"/>
    <property type="match status" value="1"/>
</dbReference>